<keyword evidence="9" id="KW-0472">Membrane</keyword>
<dbReference type="Pfam" id="PF02154">
    <property type="entry name" value="FliM"/>
    <property type="match status" value="1"/>
</dbReference>
<dbReference type="Pfam" id="PF01052">
    <property type="entry name" value="FliMN_C"/>
    <property type="match status" value="1"/>
</dbReference>
<evidence type="ECO:0000313" key="13">
    <source>
        <dbReference type="EMBL" id="MBB3713486.1"/>
    </source>
</evidence>
<sequence>MSSQRTLRQPEGGLADGPIEEQIIQMASLSYERLPLLEAIFERYALSLGAAFKGFAAMPAEAVLTAFEYLPCGAALEGIPAPALTAVARAEAWDGRIGVALSPELLFSMLELMLGGRNASGRPWTPRSFTAIERRFGQRLAELVLADLANAFATVGAVTFRVDHLENSPINAVLAPPNSAAVRVTLSVGLEGRGGTLTFVIPDAAIDSIRTLLVQSFPAGETGSDSGWRAALGRSIEGSEAKLTAVLHEVRIGMREVLAWKAGDMIDLGIDMEHEATVSCNGRALFRAAMGRRRNGAVALRVTDDLGEEKERDDGGVD</sequence>
<keyword evidence="10" id="KW-0975">Bacterial flagellum</keyword>
<keyword evidence="13" id="KW-0966">Cell projection</keyword>
<keyword evidence="13" id="KW-0282">Flagellum</keyword>
<feature type="domain" description="Flagellar motor switch protein FliN-like C-terminal" evidence="12">
    <location>
        <begin position="236"/>
        <end position="304"/>
    </location>
</feature>
<evidence type="ECO:0000256" key="5">
    <source>
        <dbReference type="ARBA" id="ARBA00022475"/>
    </source>
</evidence>
<keyword evidence="8" id="KW-0283">Flagellar rotation</keyword>
<dbReference type="SUPFAM" id="SSF101801">
    <property type="entry name" value="Surface presentation of antigens (SPOA)"/>
    <property type="match status" value="1"/>
</dbReference>
<keyword evidence="14" id="KW-1185">Reference proteome</keyword>
<dbReference type="EMBL" id="JACIBX010000015">
    <property type="protein sequence ID" value="MBB3713486.1"/>
    <property type="molecule type" value="Genomic_DNA"/>
</dbReference>
<evidence type="ECO:0000313" key="14">
    <source>
        <dbReference type="Proteomes" id="UP000576152"/>
    </source>
</evidence>
<name>A0ABR6HSN9_9RHOB</name>
<dbReference type="InterPro" id="IPR028976">
    <property type="entry name" value="CheC-like_sf"/>
</dbReference>
<keyword evidence="7" id="KW-0997">Cell inner membrane</keyword>
<dbReference type="PANTHER" id="PTHR30034:SF3">
    <property type="entry name" value="FLAGELLAR MOTOR SWITCH PROTEIN FLIM"/>
    <property type="match status" value="1"/>
</dbReference>
<evidence type="ECO:0000256" key="1">
    <source>
        <dbReference type="ARBA" id="ARBA00004117"/>
    </source>
</evidence>
<comment type="subcellular location">
    <subcellularLocation>
        <location evidence="1">Bacterial flagellum basal body</location>
    </subcellularLocation>
    <subcellularLocation>
        <location evidence="2">Cell inner membrane</location>
        <topology evidence="2">Peripheral membrane protein</topology>
    </subcellularLocation>
</comment>
<evidence type="ECO:0000256" key="9">
    <source>
        <dbReference type="ARBA" id="ARBA00023136"/>
    </source>
</evidence>
<dbReference type="InterPro" id="IPR001543">
    <property type="entry name" value="FliN-like_C"/>
</dbReference>
<protein>
    <recommendedName>
        <fullName evidence="4">Flagellar motor switch protein FliM</fullName>
    </recommendedName>
</protein>
<evidence type="ECO:0000256" key="2">
    <source>
        <dbReference type="ARBA" id="ARBA00004417"/>
    </source>
</evidence>
<dbReference type="SUPFAM" id="SSF103039">
    <property type="entry name" value="CheC-like"/>
    <property type="match status" value="1"/>
</dbReference>
<dbReference type="InterPro" id="IPR001689">
    <property type="entry name" value="Flag_FliM"/>
</dbReference>
<dbReference type="CDD" id="cd17908">
    <property type="entry name" value="FliM"/>
    <property type="match status" value="1"/>
</dbReference>
<evidence type="ECO:0000256" key="11">
    <source>
        <dbReference type="ARBA" id="ARBA00025044"/>
    </source>
</evidence>
<dbReference type="RefSeq" id="WP_183474964.1">
    <property type="nucleotide sequence ID" value="NZ_JACIBX010000015.1"/>
</dbReference>
<evidence type="ECO:0000256" key="4">
    <source>
        <dbReference type="ARBA" id="ARBA00021898"/>
    </source>
</evidence>
<dbReference type="Proteomes" id="UP000576152">
    <property type="component" value="Unassembled WGS sequence"/>
</dbReference>
<evidence type="ECO:0000256" key="8">
    <source>
        <dbReference type="ARBA" id="ARBA00022779"/>
    </source>
</evidence>
<evidence type="ECO:0000256" key="7">
    <source>
        <dbReference type="ARBA" id="ARBA00022519"/>
    </source>
</evidence>
<gene>
    <name evidence="13" type="ORF">FHS00_003090</name>
</gene>
<dbReference type="Gene3D" id="3.40.1550.10">
    <property type="entry name" value="CheC-like"/>
    <property type="match status" value="1"/>
</dbReference>
<dbReference type="InterPro" id="IPR036429">
    <property type="entry name" value="SpoA-like_sf"/>
</dbReference>
<comment type="similarity">
    <text evidence="3">Belongs to the FliM family.</text>
</comment>
<keyword evidence="5" id="KW-1003">Cell membrane</keyword>
<keyword evidence="6" id="KW-0145">Chemotaxis</keyword>
<dbReference type="PANTHER" id="PTHR30034">
    <property type="entry name" value="FLAGELLAR MOTOR SWITCH PROTEIN FLIM"/>
    <property type="match status" value="1"/>
</dbReference>
<proteinExistence type="inferred from homology"/>
<dbReference type="Gene3D" id="2.30.330.10">
    <property type="entry name" value="SpoA-like"/>
    <property type="match status" value="1"/>
</dbReference>
<accession>A0ABR6HSN9</accession>
<evidence type="ECO:0000256" key="3">
    <source>
        <dbReference type="ARBA" id="ARBA00011049"/>
    </source>
</evidence>
<reference evidence="13 14" key="1">
    <citation type="submission" date="2020-08" db="EMBL/GenBank/DDBJ databases">
        <title>Genomic Encyclopedia of Type Strains, Phase III (KMG-III): the genomes of soil and plant-associated and newly described type strains.</title>
        <authorList>
            <person name="Whitman W."/>
        </authorList>
    </citation>
    <scope>NUCLEOTIDE SEQUENCE [LARGE SCALE GENOMIC DNA]</scope>
    <source>
        <strain evidence="13 14">CECT 8572</strain>
    </source>
</reference>
<evidence type="ECO:0000259" key="12">
    <source>
        <dbReference type="Pfam" id="PF01052"/>
    </source>
</evidence>
<comment type="function">
    <text evidence="11">FliM is one of three proteins (FliG, FliN, FliM) that forms the rotor-mounted switch complex (C ring), located at the base of the basal body. This complex interacts with the CheY and CheZ chemotaxis proteins, in addition to contacting components of the motor that determine the direction of flagellar rotation.</text>
</comment>
<comment type="caution">
    <text evidence="13">The sequence shown here is derived from an EMBL/GenBank/DDBJ whole genome shotgun (WGS) entry which is preliminary data.</text>
</comment>
<evidence type="ECO:0000256" key="10">
    <source>
        <dbReference type="ARBA" id="ARBA00023143"/>
    </source>
</evidence>
<keyword evidence="13" id="KW-0969">Cilium</keyword>
<evidence type="ECO:0000256" key="6">
    <source>
        <dbReference type="ARBA" id="ARBA00022500"/>
    </source>
</evidence>
<organism evidence="13 14">
    <name type="scientific">Limimaricola variabilis</name>
    <dbReference type="NCBI Taxonomy" id="1492771"/>
    <lineage>
        <taxon>Bacteria</taxon>
        <taxon>Pseudomonadati</taxon>
        <taxon>Pseudomonadota</taxon>
        <taxon>Alphaproteobacteria</taxon>
        <taxon>Rhodobacterales</taxon>
        <taxon>Paracoccaceae</taxon>
        <taxon>Limimaricola</taxon>
    </lineage>
</organism>